<dbReference type="GO" id="GO:0005509">
    <property type="term" value="F:calcium ion binding"/>
    <property type="evidence" value="ECO:0007669"/>
    <property type="project" value="InterPro"/>
</dbReference>
<dbReference type="GO" id="GO:0008201">
    <property type="term" value="F:heparin binding"/>
    <property type="evidence" value="ECO:0007669"/>
    <property type="project" value="TreeGrafter"/>
</dbReference>
<feature type="domain" description="EGF-like" evidence="7">
    <location>
        <begin position="40"/>
        <end position="81"/>
    </location>
</feature>
<dbReference type="Proteomes" id="UP001159641">
    <property type="component" value="Unassembled WGS sequence"/>
</dbReference>
<dbReference type="GO" id="GO:0005615">
    <property type="term" value="C:extracellular space"/>
    <property type="evidence" value="ECO:0007669"/>
    <property type="project" value="TreeGrafter"/>
</dbReference>
<evidence type="ECO:0000259" key="7">
    <source>
        <dbReference type="PROSITE" id="PS50026"/>
    </source>
</evidence>
<evidence type="ECO:0000256" key="4">
    <source>
        <dbReference type="ARBA" id="ARBA00040506"/>
    </source>
</evidence>
<reference evidence="8 9" key="1">
    <citation type="submission" date="2022-11" db="EMBL/GenBank/DDBJ databases">
        <title>Whole genome sequence of Eschrichtius robustus ER-17-0199.</title>
        <authorList>
            <person name="Bruniche-Olsen A."/>
            <person name="Black A.N."/>
            <person name="Fields C.J."/>
            <person name="Walden K."/>
            <person name="Dewoody J.A."/>
        </authorList>
    </citation>
    <scope>NUCLEOTIDE SEQUENCE [LARGE SCALE GENOMIC DNA]</scope>
    <source>
        <strain evidence="8">ER-17-0199</strain>
        <tissue evidence="8">Blubber</tissue>
    </source>
</reference>
<comment type="caution">
    <text evidence="8">The sequence shown here is derived from an EMBL/GenBank/DDBJ whole genome shotgun (WGS) entry which is preliminary data.</text>
</comment>
<keyword evidence="9" id="KW-1185">Reference proteome</keyword>
<sequence>MLALSPLIGSVTGIVVSRDCTAVLDRASSLLCGCHSPVRDVDECAEGRHYCRENTMCVNTPGSFMCICKTGYIRIDDYSCTGKQ</sequence>
<gene>
    <name evidence="8" type="ORF">J1605_022343</name>
</gene>
<keyword evidence="1 6" id="KW-0245">EGF-like domain</keyword>
<name>A0AB34HBZ9_ESCRO</name>
<protein>
    <recommendedName>
        <fullName evidence="4">Protein kinase C-binding protein NELL2</fullName>
    </recommendedName>
    <alternativeName>
        <fullName evidence="5">NEL-like protein 2</fullName>
    </alternativeName>
</protein>
<dbReference type="PANTHER" id="PTHR24042">
    <property type="entry name" value="NEL HOMOLOG"/>
    <property type="match status" value="1"/>
</dbReference>
<keyword evidence="3" id="KW-0325">Glycoprotein</keyword>
<dbReference type="FunFam" id="2.10.25.10:FF:000102">
    <property type="entry name" value="Protein kinase C-binding protein NELL2"/>
    <property type="match status" value="1"/>
</dbReference>
<dbReference type="PANTHER" id="PTHR24042:SF0">
    <property type="entry name" value="PROTEIN KINASE C-BINDING PROTEIN NELL2"/>
    <property type="match status" value="1"/>
</dbReference>
<dbReference type="Pfam" id="PF07645">
    <property type="entry name" value="EGF_CA"/>
    <property type="match status" value="1"/>
</dbReference>
<evidence type="ECO:0000256" key="3">
    <source>
        <dbReference type="ARBA" id="ARBA00023180"/>
    </source>
</evidence>
<evidence type="ECO:0000313" key="9">
    <source>
        <dbReference type="Proteomes" id="UP001159641"/>
    </source>
</evidence>
<dbReference type="SUPFAM" id="SSF57196">
    <property type="entry name" value="EGF/Laminin"/>
    <property type="match status" value="1"/>
</dbReference>
<dbReference type="SMART" id="SM00179">
    <property type="entry name" value="EGF_CA"/>
    <property type="match status" value="1"/>
</dbReference>
<dbReference type="EMBL" id="JAIQCJ010001561">
    <property type="protein sequence ID" value="KAJ8788937.1"/>
    <property type="molecule type" value="Genomic_DNA"/>
</dbReference>
<dbReference type="AlphaFoldDB" id="A0AB34HBZ9"/>
<dbReference type="PROSITE" id="PS50026">
    <property type="entry name" value="EGF_3"/>
    <property type="match status" value="1"/>
</dbReference>
<dbReference type="GO" id="GO:0005737">
    <property type="term" value="C:cytoplasm"/>
    <property type="evidence" value="ECO:0007669"/>
    <property type="project" value="TreeGrafter"/>
</dbReference>
<evidence type="ECO:0000256" key="5">
    <source>
        <dbReference type="ARBA" id="ARBA00042609"/>
    </source>
</evidence>
<dbReference type="GO" id="GO:0005080">
    <property type="term" value="F:protein kinase C binding"/>
    <property type="evidence" value="ECO:0007669"/>
    <property type="project" value="TreeGrafter"/>
</dbReference>
<dbReference type="PROSITE" id="PS01186">
    <property type="entry name" value="EGF_2"/>
    <property type="match status" value="1"/>
</dbReference>
<dbReference type="CDD" id="cd00054">
    <property type="entry name" value="EGF_CA"/>
    <property type="match status" value="1"/>
</dbReference>
<dbReference type="PROSITE" id="PS00010">
    <property type="entry name" value="ASX_HYDROXYL"/>
    <property type="match status" value="1"/>
</dbReference>
<accession>A0AB34HBZ9</accession>
<keyword evidence="2" id="KW-1015">Disulfide bond</keyword>
<dbReference type="InterPro" id="IPR049883">
    <property type="entry name" value="NOTCH1_EGF-like"/>
</dbReference>
<dbReference type="InterPro" id="IPR000152">
    <property type="entry name" value="EGF-type_Asp/Asn_hydroxyl_site"/>
</dbReference>
<dbReference type="Gene3D" id="2.10.25.10">
    <property type="entry name" value="Laminin"/>
    <property type="match status" value="1"/>
</dbReference>
<dbReference type="InterPro" id="IPR018097">
    <property type="entry name" value="EGF_Ca-bd_CS"/>
</dbReference>
<organism evidence="8 9">
    <name type="scientific">Eschrichtius robustus</name>
    <name type="common">California gray whale</name>
    <name type="synonym">Eschrichtius gibbosus</name>
    <dbReference type="NCBI Taxonomy" id="9764"/>
    <lineage>
        <taxon>Eukaryota</taxon>
        <taxon>Metazoa</taxon>
        <taxon>Chordata</taxon>
        <taxon>Craniata</taxon>
        <taxon>Vertebrata</taxon>
        <taxon>Euteleostomi</taxon>
        <taxon>Mammalia</taxon>
        <taxon>Eutheria</taxon>
        <taxon>Laurasiatheria</taxon>
        <taxon>Artiodactyla</taxon>
        <taxon>Whippomorpha</taxon>
        <taxon>Cetacea</taxon>
        <taxon>Mysticeti</taxon>
        <taxon>Eschrichtiidae</taxon>
        <taxon>Eschrichtius</taxon>
    </lineage>
</organism>
<evidence type="ECO:0000256" key="1">
    <source>
        <dbReference type="ARBA" id="ARBA00022536"/>
    </source>
</evidence>
<dbReference type="InterPro" id="IPR001881">
    <property type="entry name" value="EGF-like_Ca-bd_dom"/>
</dbReference>
<comment type="caution">
    <text evidence="6">Lacks conserved residue(s) required for the propagation of feature annotation.</text>
</comment>
<proteinExistence type="predicted"/>
<dbReference type="InterPro" id="IPR000742">
    <property type="entry name" value="EGF"/>
</dbReference>
<evidence type="ECO:0000256" key="2">
    <source>
        <dbReference type="ARBA" id="ARBA00023157"/>
    </source>
</evidence>
<dbReference type="PROSITE" id="PS01187">
    <property type="entry name" value="EGF_CA"/>
    <property type="match status" value="1"/>
</dbReference>
<dbReference type="InterPro" id="IPR051586">
    <property type="entry name" value="PKC-binding_NELL"/>
</dbReference>
<evidence type="ECO:0000313" key="8">
    <source>
        <dbReference type="EMBL" id="KAJ8788937.1"/>
    </source>
</evidence>
<evidence type="ECO:0000256" key="6">
    <source>
        <dbReference type="PROSITE-ProRule" id="PRU00076"/>
    </source>
</evidence>